<organism evidence="1 2">
    <name type="scientific">Mycolicibacterium diernhoferi</name>
    <dbReference type="NCBI Taxonomy" id="1801"/>
    <lineage>
        <taxon>Bacteria</taxon>
        <taxon>Bacillati</taxon>
        <taxon>Actinomycetota</taxon>
        <taxon>Actinomycetes</taxon>
        <taxon>Mycobacteriales</taxon>
        <taxon>Mycobacteriaceae</taxon>
        <taxon>Mycolicibacterium</taxon>
    </lineage>
</organism>
<accession>A0A2A7NQ21</accession>
<protein>
    <submittedName>
        <fullName evidence="1">LLM class F420-dependent oxidoreductase</fullName>
    </submittedName>
</protein>
<proteinExistence type="predicted"/>
<dbReference type="NCBIfam" id="TIGR03620">
    <property type="entry name" value="F420_MSMEG_4141"/>
    <property type="match status" value="1"/>
</dbReference>
<sequence length="265" mass="28127">MELGHFGFTVDPAASDVGLIENLGFGTLWVNGGQLDRLDVLTGLLAATDHAVVAPAIIPPDVFTPAEVVDLFRDAETAAPGRLMVGLGSSQHKPLSALTDYVDRLDAIPQDRRLLAAFGPRKLDIARHRFAGAIPGMFTPEYTAHARSRLGPNPLLAVGQYCVLDTDADTARESARAPLRFLMGLRSYTDSARRQGFSAHDIGTLSDTLVDSVIAWGTPAGIVAHAQRHLTAGADHVYFSVLSDGSQPGGLDAARQLASALGVRR</sequence>
<gene>
    <name evidence="1" type="ORF">CRI78_21440</name>
</gene>
<evidence type="ECO:0000313" key="2">
    <source>
        <dbReference type="Proteomes" id="UP000220340"/>
    </source>
</evidence>
<reference evidence="1 2" key="1">
    <citation type="submission" date="2017-10" db="EMBL/GenBank/DDBJ databases">
        <title>The new phylogeny of genus Mycobacterium.</title>
        <authorList>
            <person name="Tortoli E."/>
            <person name="Trovato A."/>
            <person name="Cirillo D.M."/>
        </authorList>
    </citation>
    <scope>NUCLEOTIDE SEQUENCE [LARGE SCALE GENOMIC DNA]</scope>
    <source>
        <strain evidence="1 2">IP141170001</strain>
    </source>
</reference>
<name>A0A2A7NQ21_9MYCO</name>
<dbReference type="SUPFAM" id="SSF51679">
    <property type="entry name" value="Bacterial luciferase-like"/>
    <property type="match status" value="1"/>
</dbReference>
<dbReference type="AlphaFoldDB" id="A0A2A7NQ21"/>
<dbReference type="OrthoDB" id="4760590at2"/>
<dbReference type="EMBL" id="PDCR01000031">
    <property type="protein sequence ID" value="PEG52457.1"/>
    <property type="molecule type" value="Genomic_DNA"/>
</dbReference>
<dbReference type="InterPro" id="IPR036661">
    <property type="entry name" value="Luciferase-like_sf"/>
</dbReference>
<dbReference type="RefSeq" id="WP_097934028.1">
    <property type="nucleotide sequence ID" value="NZ_BAAATC010000018.1"/>
</dbReference>
<dbReference type="Proteomes" id="UP000220340">
    <property type="component" value="Unassembled WGS sequence"/>
</dbReference>
<evidence type="ECO:0000313" key="1">
    <source>
        <dbReference type="EMBL" id="PEG52457.1"/>
    </source>
</evidence>
<dbReference type="Gene3D" id="3.20.20.30">
    <property type="entry name" value="Luciferase-like domain"/>
    <property type="match status" value="1"/>
</dbReference>
<dbReference type="GO" id="GO:0016705">
    <property type="term" value="F:oxidoreductase activity, acting on paired donors, with incorporation or reduction of molecular oxygen"/>
    <property type="evidence" value="ECO:0007669"/>
    <property type="project" value="InterPro"/>
</dbReference>
<dbReference type="InterPro" id="IPR019922">
    <property type="entry name" value="Lucif-like_OxRdatse_MSMEG_4141"/>
</dbReference>
<keyword evidence="2" id="KW-1185">Reference proteome</keyword>
<comment type="caution">
    <text evidence="1">The sequence shown here is derived from an EMBL/GenBank/DDBJ whole genome shotgun (WGS) entry which is preliminary data.</text>
</comment>